<dbReference type="InterPro" id="IPR013597">
    <property type="entry name" value="Mat_intron_G2"/>
</dbReference>
<keyword evidence="2" id="KW-0695">RNA-directed DNA polymerase</keyword>
<keyword evidence="2" id="KW-0808">Transferase</keyword>
<dbReference type="AlphaFoldDB" id="A0A167RMB6"/>
<accession>A0A167RMB6</accession>
<dbReference type="GO" id="GO:0003964">
    <property type="term" value="F:RNA-directed DNA polymerase activity"/>
    <property type="evidence" value="ECO:0007669"/>
    <property type="project" value="UniProtKB-KW"/>
</dbReference>
<keyword evidence="2" id="KW-0548">Nucleotidyltransferase</keyword>
<organism evidence="2">
    <name type="scientific">Botryococcus braunii Showa</name>
    <dbReference type="NCBI Taxonomy" id="1202541"/>
    <lineage>
        <taxon>Eukaryota</taxon>
        <taxon>Viridiplantae</taxon>
        <taxon>Chlorophyta</taxon>
        <taxon>core chlorophytes</taxon>
        <taxon>Trebouxiophyceae</taxon>
        <taxon>Trebouxiophyceae incertae sedis</taxon>
        <taxon>Elliptochloris clade</taxon>
        <taxon>Botryococcus</taxon>
    </lineage>
</organism>
<dbReference type="Pfam" id="PF08388">
    <property type="entry name" value="GIIM"/>
    <property type="match status" value="1"/>
</dbReference>
<name>A0A167RMB6_BOTBR</name>
<evidence type="ECO:0000313" key="2">
    <source>
        <dbReference type="EMBL" id="SAI76019.1"/>
    </source>
</evidence>
<keyword evidence="2" id="KW-0496">Mitochondrion</keyword>
<protein>
    <submittedName>
        <fullName evidence="2">Reverse transcriptase</fullName>
    </submittedName>
</protein>
<sequence length="114" mass="13801">MHASEKFRFLGCDIAIYSKHKKQVVLIKPGPTDEKQKVKEIWTKNRDNLPRVIIRLLNPLLRGLAVYYRPYTSYEIFRKLDNLIWTLSWRYAKRRHPSKGLQWTNTQYFDFSQK</sequence>
<feature type="domain" description="Group II intron maturase-specific" evidence="1">
    <location>
        <begin position="35"/>
        <end position="109"/>
    </location>
</feature>
<geneLocation type="mitochondrion" evidence="2"/>
<dbReference type="EMBL" id="LT545992">
    <property type="protein sequence ID" value="SAI76019.1"/>
    <property type="molecule type" value="Genomic_DNA"/>
</dbReference>
<proteinExistence type="predicted"/>
<reference evidence="2" key="1">
    <citation type="journal article" date="2016" name="Genome Announc.">
        <title>Complete Chloroplast and Mitochondrial Genome Sequences of the Hydrocarbon Oil-Producing Green Microalga Botryococcus braunii Race B (Showa).</title>
        <authorList>
            <person name="Blifernez-Klassen O."/>
            <person name="Wibberg D."/>
            <person name="Winkler A."/>
            <person name="Blom J."/>
            <person name="Goesmann A."/>
            <person name="Kalinowski J."/>
            <person name="Kruse O."/>
        </authorList>
    </citation>
    <scope>NUCLEOTIDE SEQUENCE</scope>
    <source>
        <strain evidence="2">Showa</strain>
    </source>
</reference>
<evidence type="ECO:0000259" key="1">
    <source>
        <dbReference type="Pfam" id="PF08388"/>
    </source>
</evidence>